<feature type="signal peptide" evidence="5">
    <location>
        <begin position="1"/>
        <end position="20"/>
    </location>
</feature>
<dbReference type="GO" id="GO:0046872">
    <property type="term" value="F:metal ion binding"/>
    <property type="evidence" value="ECO:0007669"/>
    <property type="project" value="UniProtKB-KW"/>
</dbReference>
<comment type="similarity">
    <text evidence="1">Belongs to the metallo-dependent hydrolases superfamily. TatD-type hydrolase family.</text>
</comment>
<proteinExistence type="inferred from homology"/>
<dbReference type="PANTHER" id="PTHR10060">
    <property type="entry name" value="TATD FAMILY DEOXYRIBONUCLEASE"/>
    <property type="match status" value="1"/>
</dbReference>
<dbReference type="AlphaFoldDB" id="A0A812IWB9"/>
<gene>
    <name evidence="6" type="primary">Tatdn1</name>
    <name evidence="6" type="ORF">SPIL2461_LOCUS599</name>
</gene>
<feature type="chain" id="PRO_5032743325" evidence="5">
    <location>
        <begin position="21"/>
        <end position="362"/>
    </location>
</feature>
<evidence type="ECO:0000256" key="3">
    <source>
        <dbReference type="ARBA" id="ARBA00022723"/>
    </source>
</evidence>
<protein>
    <submittedName>
        <fullName evidence="6">Tatdn1 protein</fullName>
    </submittedName>
</protein>
<keyword evidence="4" id="KW-0378">Hydrolase</keyword>
<keyword evidence="3" id="KW-0479">Metal-binding</keyword>
<dbReference type="Gene3D" id="3.20.20.140">
    <property type="entry name" value="Metal-dependent hydrolases"/>
    <property type="match status" value="1"/>
</dbReference>
<dbReference type="InterPro" id="IPR001130">
    <property type="entry name" value="TatD-like"/>
</dbReference>
<dbReference type="Pfam" id="PF01026">
    <property type="entry name" value="TatD_DNase"/>
    <property type="match status" value="1"/>
</dbReference>
<evidence type="ECO:0000256" key="5">
    <source>
        <dbReference type="SAM" id="SignalP"/>
    </source>
</evidence>
<comment type="caution">
    <text evidence="6">The sequence shown here is derived from an EMBL/GenBank/DDBJ whole genome shotgun (WGS) entry which is preliminary data.</text>
</comment>
<dbReference type="Proteomes" id="UP000649617">
    <property type="component" value="Unassembled WGS sequence"/>
</dbReference>
<dbReference type="InterPro" id="IPR050891">
    <property type="entry name" value="TatD-type_Hydrolase"/>
</dbReference>
<sequence length="362" mass="40158">VCKLLSIMAALALWDDLRHGLKCYTGPRNRVACSLARAAAPTPQTQFPVTMTHGLVDIGANLLDPMFKGVYREKSRHPADLSAVLFRARQAGVTRIMVTAGSLQESRDVLQLCQQSLSEGDWPQLCCTVGVHPTRCSEFDESGSPAKHMHELRDAALSAGSFLCAIGECGLDYDRLEFCPREVQKEYFEKQLKELAIPMRKPLFLHCRTSEAAEDLLALLRKHQKDLPQNPGVVHSFDGSYEDAAKFISLGFFIGLNGCSLKTEENLAMVRSLPDDCILLETDAPWCGIKASHAGHDFVRSTWDEVKKPERWEEGKCVKDRCEPCQMRQVLEVVAGCRSMSPEALAKVVLQNSNKFMGTTAS</sequence>
<evidence type="ECO:0000256" key="1">
    <source>
        <dbReference type="ARBA" id="ARBA00009275"/>
    </source>
</evidence>
<name>A0A812IWB9_SYMPI</name>
<dbReference type="OrthoDB" id="6079689at2759"/>
<dbReference type="PANTHER" id="PTHR10060:SF15">
    <property type="entry name" value="DEOXYRIBONUCLEASE TATDN1"/>
    <property type="match status" value="1"/>
</dbReference>
<dbReference type="GO" id="GO:0008296">
    <property type="term" value="F:3'-5'-DNA exonuclease activity"/>
    <property type="evidence" value="ECO:0007669"/>
    <property type="project" value="TreeGrafter"/>
</dbReference>
<reference evidence="6" key="1">
    <citation type="submission" date="2021-02" db="EMBL/GenBank/DDBJ databases">
        <authorList>
            <person name="Dougan E. K."/>
            <person name="Rhodes N."/>
            <person name="Thang M."/>
            <person name="Chan C."/>
        </authorList>
    </citation>
    <scope>NUCLEOTIDE SEQUENCE</scope>
</reference>
<dbReference type="EMBL" id="CAJNIZ010000497">
    <property type="protein sequence ID" value="CAE7167734.1"/>
    <property type="molecule type" value="Genomic_DNA"/>
</dbReference>
<evidence type="ECO:0000256" key="2">
    <source>
        <dbReference type="ARBA" id="ARBA00022722"/>
    </source>
</evidence>
<dbReference type="GO" id="GO:0005829">
    <property type="term" value="C:cytosol"/>
    <property type="evidence" value="ECO:0007669"/>
    <property type="project" value="TreeGrafter"/>
</dbReference>
<feature type="non-terminal residue" evidence="6">
    <location>
        <position position="1"/>
    </location>
</feature>
<keyword evidence="7" id="KW-1185">Reference proteome</keyword>
<organism evidence="6 7">
    <name type="scientific">Symbiodinium pilosum</name>
    <name type="common">Dinoflagellate</name>
    <dbReference type="NCBI Taxonomy" id="2952"/>
    <lineage>
        <taxon>Eukaryota</taxon>
        <taxon>Sar</taxon>
        <taxon>Alveolata</taxon>
        <taxon>Dinophyceae</taxon>
        <taxon>Suessiales</taxon>
        <taxon>Symbiodiniaceae</taxon>
        <taxon>Symbiodinium</taxon>
    </lineage>
</organism>
<dbReference type="InterPro" id="IPR032466">
    <property type="entry name" value="Metal_Hydrolase"/>
</dbReference>
<evidence type="ECO:0000313" key="7">
    <source>
        <dbReference type="Proteomes" id="UP000649617"/>
    </source>
</evidence>
<dbReference type="SUPFAM" id="SSF51556">
    <property type="entry name" value="Metallo-dependent hydrolases"/>
    <property type="match status" value="1"/>
</dbReference>
<keyword evidence="2" id="KW-0540">Nuclease</keyword>
<accession>A0A812IWB9</accession>
<evidence type="ECO:0000313" key="6">
    <source>
        <dbReference type="EMBL" id="CAE7167734.1"/>
    </source>
</evidence>
<keyword evidence="5" id="KW-0732">Signal</keyword>
<evidence type="ECO:0000256" key="4">
    <source>
        <dbReference type="ARBA" id="ARBA00022801"/>
    </source>
</evidence>
<dbReference type="CDD" id="cd01310">
    <property type="entry name" value="TatD_DNAse"/>
    <property type="match status" value="1"/>
</dbReference>